<proteinExistence type="predicted"/>
<dbReference type="AlphaFoldDB" id="A0AAN8L8Z8"/>
<protein>
    <submittedName>
        <fullName evidence="2">Uncharacterized protein</fullName>
    </submittedName>
</protein>
<gene>
    <name evidence="2" type="ORF">J4Q44_G00260360</name>
</gene>
<evidence type="ECO:0000313" key="3">
    <source>
        <dbReference type="Proteomes" id="UP001356427"/>
    </source>
</evidence>
<dbReference type="EMBL" id="JAGTTL010000024">
    <property type="protein sequence ID" value="KAK6303582.1"/>
    <property type="molecule type" value="Genomic_DNA"/>
</dbReference>
<evidence type="ECO:0000256" key="1">
    <source>
        <dbReference type="SAM" id="MobiDB-lite"/>
    </source>
</evidence>
<name>A0AAN8L8Z8_9TELE</name>
<feature type="compositionally biased region" description="Polar residues" evidence="1">
    <location>
        <begin position="40"/>
        <end position="51"/>
    </location>
</feature>
<evidence type="ECO:0000313" key="2">
    <source>
        <dbReference type="EMBL" id="KAK6303582.1"/>
    </source>
</evidence>
<accession>A0AAN8L8Z8</accession>
<dbReference type="Proteomes" id="UP001356427">
    <property type="component" value="Unassembled WGS sequence"/>
</dbReference>
<feature type="region of interest" description="Disordered" evidence="1">
    <location>
        <begin position="31"/>
        <end position="51"/>
    </location>
</feature>
<sequence>MTAYTSQTRTTLGQLCAALWDSQSRPVVIQPGIKPGEPHTNPTLPCQTTSP</sequence>
<organism evidence="2 3">
    <name type="scientific">Coregonus suidteri</name>
    <dbReference type="NCBI Taxonomy" id="861788"/>
    <lineage>
        <taxon>Eukaryota</taxon>
        <taxon>Metazoa</taxon>
        <taxon>Chordata</taxon>
        <taxon>Craniata</taxon>
        <taxon>Vertebrata</taxon>
        <taxon>Euteleostomi</taxon>
        <taxon>Actinopterygii</taxon>
        <taxon>Neopterygii</taxon>
        <taxon>Teleostei</taxon>
        <taxon>Protacanthopterygii</taxon>
        <taxon>Salmoniformes</taxon>
        <taxon>Salmonidae</taxon>
        <taxon>Coregoninae</taxon>
        <taxon>Coregonus</taxon>
    </lineage>
</organism>
<keyword evidence="3" id="KW-1185">Reference proteome</keyword>
<comment type="caution">
    <text evidence="2">The sequence shown here is derived from an EMBL/GenBank/DDBJ whole genome shotgun (WGS) entry which is preliminary data.</text>
</comment>
<reference evidence="2 3" key="1">
    <citation type="submission" date="2021-04" db="EMBL/GenBank/DDBJ databases">
        <authorList>
            <person name="De Guttry C."/>
            <person name="Zahm M."/>
            <person name="Klopp C."/>
            <person name="Cabau C."/>
            <person name="Louis A."/>
            <person name="Berthelot C."/>
            <person name="Parey E."/>
            <person name="Roest Crollius H."/>
            <person name="Montfort J."/>
            <person name="Robinson-Rechavi M."/>
            <person name="Bucao C."/>
            <person name="Bouchez O."/>
            <person name="Gislard M."/>
            <person name="Lluch J."/>
            <person name="Milhes M."/>
            <person name="Lampietro C."/>
            <person name="Lopez Roques C."/>
            <person name="Donnadieu C."/>
            <person name="Braasch I."/>
            <person name="Desvignes T."/>
            <person name="Postlethwait J."/>
            <person name="Bobe J."/>
            <person name="Wedekind C."/>
            <person name="Guiguen Y."/>
        </authorList>
    </citation>
    <scope>NUCLEOTIDE SEQUENCE [LARGE SCALE GENOMIC DNA]</scope>
    <source>
        <strain evidence="2">Cs_M1</strain>
        <tissue evidence="2">Blood</tissue>
    </source>
</reference>